<comment type="caution">
    <text evidence="12">The sequence shown here is derived from an EMBL/GenBank/DDBJ whole genome shotgun (WGS) entry which is preliminary data.</text>
</comment>
<feature type="transmembrane region" description="Helical" evidence="10">
    <location>
        <begin position="97"/>
        <end position="117"/>
    </location>
</feature>
<feature type="transmembrane region" description="Helical" evidence="10">
    <location>
        <begin position="331"/>
        <end position="351"/>
    </location>
</feature>
<feature type="transmembrane region" description="Helical" evidence="10">
    <location>
        <begin position="157"/>
        <end position="174"/>
    </location>
</feature>
<dbReference type="InterPro" id="IPR020846">
    <property type="entry name" value="MFS_dom"/>
</dbReference>
<name>A0ABX1SF59_9PSEU</name>
<dbReference type="Pfam" id="PF07690">
    <property type="entry name" value="MFS_1"/>
    <property type="match status" value="1"/>
</dbReference>
<dbReference type="Proteomes" id="UP000820669">
    <property type="component" value="Unassembled WGS sequence"/>
</dbReference>
<gene>
    <name evidence="12" type="ORF">HF526_16185</name>
</gene>
<comment type="subcellular location">
    <subcellularLocation>
        <location evidence="1">Cell membrane</location>
        <topology evidence="1">Multi-pass membrane protein</topology>
    </subcellularLocation>
</comment>
<feature type="transmembrane region" description="Helical" evidence="10">
    <location>
        <begin position="129"/>
        <end position="151"/>
    </location>
</feature>
<feature type="transmembrane region" description="Helical" evidence="10">
    <location>
        <begin position="304"/>
        <end position="324"/>
    </location>
</feature>
<comment type="similarity">
    <text evidence="3">Belongs to the major facilitator superfamily. TCR/Tet family.</text>
</comment>
<feature type="transmembrane region" description="Helical" evidence="10">
    <location>
        <begin position="217"/>
        <end position="236"/>
    </location>
</feature>
<organism evidence="12 13">
    <name type="scientific">Pseudonocardia acidicola</name>
    <dbReference type="NCBI Taxonomy" id="2724939"/>
    <lineage>
        <taxon>Bacteria</taxon>
        <taxon>Bacillati</taxon>
        <taxon>Actinomycetota</taxon>
        <taxon>Actinomycetes</taxon>
        <taxon>Pseudonocardiales</taxon>
        <taxon>Pseudonocardiaceae</taxon>
        <taxon>Pseudonocardia</taxon>
    </lineage>
</organism>
<proteinExistence type="inferred from homology"/>
<keyword evidence="13" id="KW-1185">Reference proteome</keyword>
<dbReference type="EMBL" id="JAAXLA010000027">
    <property type="protein sequence ID" value="NMH98833.1"/>
    <property type="molecule type" value="Genomic_DNA"/>
</dbReference>
<evidence type="ECO:0000259" key="11">
    <source>
        <dbReference type="PROSITE" id="PS50850"/>
    </source>
</evidence>
<evidence type="ECO:0000256" key="1">
    <source>
        <dbReference type="ARBA" id="ARBA00004651"/>
    </source>
</evidence>
<feature type="transmembrane region" description="Helical" evidence="10">
    <location>
        <begin position="388"/>
        <end position="409"/>
    </location>
</feature>
<feature type="transmembrane region" description="Helical" evidence="10">
    <location>
        <begin position="421"/>
        <end position="442"/>
    </location>
</feature>
<feature type="domain" description="Major facilitator superfamily (MFS) profile" evidence="11">
    <location>
        <begin position="60"/>
        <end position="446"/>
    </location>
</feature>
<evidence type="ECO:0000256" key="3">
    <source>
        <dbReference type="ARBA" id="ARBA00007520"/>
    </source>
</evidence>
<dbReference type="InterPro" id="IPR011701">
    <property type="entry name" value="MFS"/>
</dbReference>
<evidence type="ECO:0000256" key="4">
    <source>
        <dbReference type="ARBA" id="ARBA00022448"/>
    </source>
</evidence>
<evidence type="ECO:0000313" key="13">
    <source>
        <dbReference type="Proteomes" id="UP000820669"/>
    </source>
</evidence>
<keyword evidence="4" id="KW-0813">Transport</keyword>
<dbReference type="PROSITE" id="PS50850">
    <property type="entry name" value="MFS"/>
    <property type="match status" value="1"/>
</dbReference>
<dbReference type="NCBIfam" id="TIGR00710">
    <property type="entry name" value="efflux_Bcr_CflA"/>
    <property type="match status" value="1"/>
</dbReference>
<keyword evidence="8 10" id="KW-0472">Membrane</keyword>
<protein>
    <submittedName>
        <fullName evidence="12">Multidrug effflux MFS transporter</fullName>
    </submittedName>
</protein>
<dbReference type="PANTHER" id="PTHR23502">
    <property type="entry name" value="MAJOR FACILITATOR SUPERFAMILY"/>
    <property type="match status" value="1"/>
</dbReference>
<feature type="transmembrane region" description="Helical" evidence="10">
    <location>
        <begin position="357"/>
        <end position="376"/>
    </location>
</feature>
<evidence type="ECO:0000256" key="10">
    <source>
        <dbReference type="SAM" id="Phobius"/>
    </source>
</evidence>
<dbReference type="InterPro" id="IPR004812">
    <property type="entry name" value="Efflux_drug-R_Bcr/CmlA"/>
</dbReference>
<dbReference type="CDD" id="cd17320">
    <property type="entry name" value="MFS_MdfA_MDR_like"/>
    <property type="match status" value="1"/>
</dbReference>
<evidence type="ECO:0000313" key="12">
    <source>
        <dbReference type="EMBL" id="NMH98833.1"/>
    </source>
</evidence>
<comment type="similarity">
    <text evidence="2">Belongs to the major facilitator superfamily. Bcr/CmlA family.</text>
</comment>
<evidence type="ECO:0000256" key="7">
    <source>
        <dbReference type="ARBA" id="ARBA00022989"/>
    </source>
</evidence>
<evidence type="ECO:0000256" key="9">
    <source>
        <dbReference type="SAM" id="MobiDB-lite"/>
    </source>
</evidence>
<feature type="region of interest" description="Disordered" evidence="9">
    <location>
        <begin position="15"/>
        <end position="52"/>
    </location>
</feature>
<dbReference type="PANTHER" id="PTHR23502:SF132">
    <property type="entry name" value="POLYAMINE TRANSPORTER 2-RELATED"/>
    <property type="match status" value="1"/>
</dbReference>
<dbReference type="SUPFAM" id="SSF103473">
    <property type="entry name" value="MFS general substrate transporter"/>
    <property type="match status" value="1"/>
</dbReference>
<sequence>MLENVSTVAGVRPHIRSKGETSPEPACCTSRAGRRGGGRHVTTQDRTTEPEAVPGRRHRLRLTLILGALIALGPLTIDMYLPALPSITADLLTTSSTIQLTLTGTLVGLALGQLIVGPLSDAVGRRRPLLIGTAIHVLASALIIIAPNVAVLGGLRVLQGVGAAAGAVVAMAIVRDLFTGRAAATLLSRLILVMGAAPVLAPTIGGELLRLTDWRGVFAALALYGLALLPVTAWGLRETLPPQRRRPAGARNTLRTYRGLLRDRTFVGLVLVAGLAMAALFGYVSGSSFVFQEQFGLDQQEFGLTFGAGAVWLIAATQLNPVLLRRFEPRQILVAAVSAGTLAGIALFAIASTEPSGLAGLLVPLWAVLFAAGLALPNAPALALSRHGEAAGTAAALLGAVQFGVGAAISPMVGVLGNDAVAMGAVVACAMLLALVVLVVVVRPWQLEDLDEDRTAAAATAH</sequence>
<dbReference type="PROSITE" id="PS00216">
    <property type="entry name" value="SUGAR_TRANSPORT_1"/>
    <property type="match status" value="1"/>
</dbReference>
<feature type="transmembrane region" description="Helical" evidence="10">
    <location>
        <begin position="60"/>
        <end position="77"/>
    </location>
</feature>
<keyword evidence="7 10" id="KW-1133">Transmembrane helix</keyword>
<evidence type="ECO:0000256" key="2">
    <source>
        <dbReference type="ARBA" id="ARBA00006236"/>
    </source>
</evidence>
<reference evidence="12 13" key="1">
    <citation type="submission" date="2020-04" db="EMBL/GenBank/DDBJ databases">
        <authorList>
            <person name="Klaysubun C."/>
            <person name="Duangmal K."/>
            <person name="Lipun K."/>
        </authorList>
    </citation>
    <scope>NUCLEOTIDE SEQUENCE [LARGE SCALE GENOMIC DNA]</scope>
    <source>
        <strain evidence="12 13">K10HN5</strain>
    </source>
</reference>
<dbReference type="Gene3D" id="1.20.1720.10">
    <property type="entry name" value="Multidrug resistance protein D"/>
    <property type="match status" value="1"/>
</dbReference>
<dbReference type="InterPro" id="IPR036259">
    <property type="entry name" value="MFS_trans_sf"/>
</dbReference>
<feature type="transmembrane region" description="Helical" evidence="10">
    <location>
        <begin position="186"/>
        <end position="205"/>
    </location>
</feature>
<keyword evidence="6 10" id="KW-0812">Transmembrane</keyword>
<dbReference type="PRINTS" id="PR01035">
    <property type="entry name" value="TCRTETA"/>
</dbReference>
<accession>A0ABX1SF59</accession>
<evidence type="ECO:0000256" key="8">
    <source>
        <dbReference type="ARBA" id="ARBA00023136"/>
    </source>
</evidence>
<feature type="transmembrane region" description="Helical" evidence="10">
    <location>
        <begin position="265"/>
        <end position="284"/>
    </location>
</feature>
<dbReference type="InterPro" id="IPR001958">
    <property type="entry name" value="Tet-R_TetA/multi-R_MdtG-like"/>
</dbReference>
<keyword evidence="5" id="KW-1003">Cell membrane</keyword>
<evidence type="ECO:0000256" key="6">
    <source>
        <dbReference type="ARBA" id="ARBA00022692"/>
    </source>
</evidence>
<dbReference type="InterPro" id="IPR005829">
    <property type="entry name" value="Sugar_transporter_CS"/>
</dbReference>
<evidence type="ECO:0000256" key="5">
    <source>
        <dbReference type="ARBA" id="ARBA00022475"/>
    </source>
</evidence>